<feature type="repeat" description="RCC1" evidence="3">
    <location>
        <begin position="37"/>
        <end position="89"/>
    </location>
</feature>
<dbReference type="PRINTS" id="PR00633">
    <property type="entry name" value="RCCNDNSATION"/>
</dbReference>
<protein>
    <recommendedName>
        <fullName evidence="5">RCC1-like domain-containing protein</fullName>
    </recommendedName>
</protein>
<evidence type="ECO:0000313" key="7">
    <source>
        <dbReference type="Proteomes" id="UP000009022"/>
    </source>
</evidence>
<dbReference type="InterPro" id="IPR000408">
    <property type="entry name" value="Reg_chr_condens"/>
</dbReference>
<dbReference type="PROSITE" id="PS00625">
    <property type="entry name" value="RCC1_1"/>
    <property type="match status" value="1"/>
</dbReference>
<dbReference type="OrthoDB" id="61110at2759"/>
<dbReference type="Gene3D" id="2.130.10.30">
    <property type="entry name" value="Regulator of chromosome condensation 1/beta-lactamase-inhibitor protein II"/>
    <property type="match status" value="1"/>
</dbReference>
<gene>
    <name evidence="6" type="ORF">TRIADDRAFT_58118</name>
</gene>
<feature type="repeat" description="RCC1" evidence="3">
    <location>
        <begin position="377"/>
        <end position="428"/>
    </location>
</feature>
<dbReference type="PROSITE" id="PS50012">
    <property type="entry name" value="RCC1_3"/>
    <property type="match status" value="7"/>
</dbReference>
<feature type="region of interest" description="Disordered" evidence="4">
    <location>
        <begin position="1"/>
        <end position="26"/>
    </location>
</feature>
<dbReference type="Proteomes" id="UP000009022">
    <property type="component" value="Unassembled WGS sequence"/>
</dbReference>
<name>B3S0X4_TRIAD</name>
<evidence type="ECO:0000313" key="6">
    <source>
        <dbReference type="EMBL" id="EDV23138.1"/>
    </source>
</evidence>
<dbReference type="HOGENOM" id="CLU_005210_6_2_1"/>
<dbReference type="Pfam" id="PF25390">
    <property type="entry name" value="WD40_RLD"/>
    <property type="match status" value="1"/>
</dbReference>
<evidence type="ECO:0000256" key="4">
    <source>
        <dbReference type="SAM" id="MobiDB-lite"/>
    </source>
</evidence>
<dbReference type="SUPFAM" id="SSF50985">
    <property type="entry name" value="RCC1/BLIP-II"/>
    <property type="match status" value="1"/>
</dbReference>
<dbReference type="KEGG" id="tad:TRIADDRAFT_58118"/>
<feature type="repeat" description="RCC1" evidence="3">
    <location>
        <begin position="266"/>
        <end position="323"/>
    </location>
</feature>
<dbReference type="OMA" id="RPAKLTY"/>
<dbReference type="PANTHER" id="PTHR45982:SF1">
    <property type="entry name" value="REGULATOR OF CHROMOSOME CONDENSATION"/>
    <property type="match status" value="1"/>
</dbReference>
<feature type="repeat" description="RCC1" evidence="3">
    <location>
        <begin position="324"/>
        <end position="376"/>
    </location>
</feature>
<dbReference type="GeneID" id="6755590"/>
<dbReference type="CTD" id="6755590"/>
<evidence type="ECO:0000256" key="2">
    <source>
        <dbReference type="ARBA" id="ARBA00022737"/>
    </source>
</evidence>
<keyword evidence="1" id="KW-0344">Guanine-nucleotide releasing factor</keyword>
<dbReference type="InterPro" id="IPR051553">
    <property type="entry name" value="Ran_GTPase-activating"/>
</dbReference>
<dbReference type="RefSeq" id="XP_002114048.1">
    <property type="nucleotide sequence ID" value="XM_002114012.1"/>
</dbReference>
<sequence length="429" mass="45897">MPISSSSSSRKRKNKTPLDTQSKRQKARLSLASDEAGIVLVLGQGELGQLGLGEEILERSRPTAVKKLLEVEFIQVACGGVHTVALTKAGEIYTWGCNDECALGRDTSDTSEAEYLPGLVDGLDNVKIIQVSAGDNHTAALADDGRVFCWGNFWDNRGSIGLNLAGKQPRPIVMLGDPNDPVIKIGSGNNHVAALTANGLIFTWGCGEQGQLGRVAERFCSRDTRQGLKRFLQPAVARVTQRSKKDIRFSDIFVGPYNLFAVNAAGEVFACGLNNYGQIGNGNITSLYYLAKIDSLSALNDGNDERQILIASGEHHTLILARNGRVYSIGRGDYGRLGLGPDVKECSHPTEIETLANSDIKAVTCGLAVSFAVSNSGDVYSWGMGTNLQLGSSTDDDILTPTLVKTKESYNFFAASAGGQHTAILGKKK</sequence>
<feature type="repeat" description="RCC1" evidence="3">
    <location>
        <begin position="145"/>
        <end position="198"/>
    </location>
</feature>
<dbReference type="EMBL" id="DS985247">
    <property type="protein sequence ID" value="EDV23138.1"/>
    <property type="molecule type" value="Genomic_DNA"/>
</dbReference>
<evidence type="ECO:0000256" key="3">
    <source>
        <dbReference type="PROSITE-ProRule" id="PRU00235"/>
    </source>
</evidence>
<proteinExistence type="predicted"/>
<dbReference type="GO" id="GO:1901673">
    <property type="term" value="P:regulation of mitotic spindle assembly"/>
    <property type="evidence" value="ECO:0000318"/>
    <property type="project" value="GO_Central"/>
</dbReference>
<keyword evidence="2" id="KW-0677">Repeat</keyword>
<organism evidence="6 7">
    <name type="scientific">Trichoplax adhaerens</name>
    <name type="common">Trichoplax reptans</name>
    <dbReference type="NCBI Taxonomy" id="10228"/>
    <lineage>
        <taxon>Eukaryota</taxon>
        <taxon>Metazoa</taxon>
        <taxon>Placozoa</taxon>
        <taxon>Uniplacotomia</taxon>
        <taxon>Trichoplacea</taxon>
        <taxon>Trichoplacidae</taxon>
        <taxon>Trichoplax</taxon>
    </lineage>
</organism>
<dbReference type="GO" id="GO:0007346">
    <property type="term" value="P:regulation of mitotic cell cycle"/>
    <property type="evidence" value="ECO:0000318"/>
    <property type="project" value="GO_Central"/>
</dbReference>
<feature type="repeat" description="RCC1" evidence="3">
    <location>
        <begin position="199"/>
        <end position="265"/>
    </location>
</feature>
<dbReference type="GO" id="GO:0005737">
    <property type="term" value="C:cytoplasm"/>
    <property type="evidence" value="ECO:0000318"/>
    <property type="project" value="GO_Central"/>
</dbReference>
<feature type="domain" description="RCC1-like" evidence="5">
    <location>
        <begin position="39"/>
        <end position="424"/>
    </location>
</feature>
<feature type="repeat" description="RCC1" evidence="3">
    <location>
        <begin position="90"/>
        <end position="144"/>
    </location>
</feature>
<dbReference type="STRING" id="10228.B3S0X4"/>
<accession>B3S0X4</accession>
<reference evidence="6 7" key="1">
    <citation type="journal article" date="2008" name="Nature">
        <title>The Trichoplax genome and the nature of placozoans.</title>
        <authorList>
            <person name="Srivastava M."/>
            <person name="Begovic E."/>
            <person name="Chapman J."/>
            <person name="Putnam N.H."/>
            <person name="Hellsten U."/>
            <person name="Kawashima T."/>
            <person name="Kuo A."/>
            <person name="Mitros T."/>
            <person name="Salamov A."/>
            <person name="Carpenter M.L."/>
            <person name="Signorovitch A.Y."/>
            <person name="Moreno M.A."/>
            <person name="Kamm K."/>
            <person name="Grimwood J."/>
            <person name="Schmutz J."/>
            <person name="Shapiro H."/>
            <person name="Grigoriev I.V."/>
            <person name="Buss L.W."/>
            <person name="Schierwater B."/>
            <person name="Dellaporta S.L."/>
            <person name="Rokhsar D.S."/>
        </authorList>
    </citation>
    <scope>NUCLEOTIDE SEQUENCE [LARGE SCALE GENOMIC DNA]</scope>
    <source>
        <strain evidence="6 7">Grell-BS-1999</strain>
    </source>
</reference>
<keyword evidence="7" id="KW-1185">Reference proteome</keyword>
<dbReference type="AlphaFoldDB" id="B3S0X4"/>
<dbReference type="InterPro" id="IPR009091">
    <property type="entry name" value="RCC1/BLIP-II"/>
</dbReference>
<dbReference type="PhylomeDB" id="B3S0X4"/>
<dbReference type="InParanoid" id="B3S0X4"/>
<dbReference type="eggNOG" id="KOG1426">
    <property type="taxonomic scope" value="Eukaryota"/>
</dbReference>
<dbReference type="FunCoup" id="B3S0X4">
    <property type="interactions" value="2064"/>
</dbReference>
<dbReference type="InterPro" id="IPR058923">
    <property type="entry name" value="RCC1-like_dom"/>
</dbReference>
<evidence type="ECO:0000256" key="1">
    <source>
        <dbReference type="ARBA" id="ARBA00022658"/>
    </source>
</evidence>
<dbReference type="PANTHER" id="PTHR45982">
    <property type="entry name" value="REGULATOR OF CHROMOSOME CONDENSATION"/>
    <property type="match status" value="1"/>
</dbReference>
<dbReference type="PROSITE" id="PS00626">
    <property type="entry name" value="RCC1_2"/>
    <property type="match status" value="1"/>
</dbReference>
<evidence type="ECO:0000259" key="5">
    <source>
        <dbReference type="Pfam" id="PF25390"/>
    </source>
</evidence>